<dbReference type="Pfam" id="PF01395">
    <property type="entry name" value="PBP_GOBP"/>
    <property type="match status" value="1"/>
</dbReference>
<proteinExistence type="predicted"/>
<dbReference type="AlphaFoldDB" id="A0A3B0KTH8"/>
<dbReference type="InterPro" id="IPR006170">
    <property type="entry name" value="PBP/GOBP"/>
</dbReference>
<accession>A0A3B0KTH8</accession>
<gene>
    <name evidence="2" type="ORF">DGUA_6G018793</name>
</gene>
<keyword evidence="3" id="KW-1185">Reference proteome</keyword>
<dbReference type="SUPFAM" id="SSF47565">
    <property type="entry name" value="Insect pheromone/odorant-binding proteins"/>
    <property type="match status" value="1"/>
</dbReference>
<feature type="chain" id="PRO_5017232745" description="Odorant-binding protein 8a" evidence="1">
    <location>
        <begin position="28"/>
        <end position="168"/>
    </location>
</feature>
<dbReference type="STRING" id="7266.A0A3B0KTH8"/>
<dbReference type="Proteomes" id="UP000268350">
    <property type="component" value="Unassembled WGS sequence"/>
</dbReference>
<reference evidence="3" key="1">
    <citation type="submission" date="2018-01" db="EMBL/GenBank/DDBJ databases">
        <authorList>
            <person name="Alioto T."/>
            <person name="Alioto T."/>
        </authorList>
    </citation>
    <scope>NUCLEOTIDE SEQUENCE [LARGE SCALE GENOMIC DNA]</scope>
</reference>
<sequence>MGQRSLICLPLFLLLVLLGMLQIGALARPTPTPITSPLGRDPQSLALLRARDLCSVNLSHAQRVRMDRMQYDNLPHVQRYVHCFWARLELWHDDTGFDALRIVHSFGGPRRLNVEQALPAINGCNAKARRVSSGLVLDWCYSAFACVLRTPVGDWFRRHMTDVINGNA</sequence>
<organism evidence="2 3">
    <name type="scientific">Drosophila guanche</name>
    <name type="common">Fruit fly</name>
    <dbReference type="NCBI Taxonomy" id="7266"/>
    <lineage>
        <taxon>Eukaryota</taxon>
        <taxon>Metazoa</taxon>
        <taxon>Ecdysozoa</taxon>
        <taxon>Arthropoda</taxon>
        <taxon>Hexapoda</taxon>
        <taxon>Insecta</taxon>
        <taxon>Pterygota</taxon>
        <taxon>Neoptera</taxon>
        <taxon>Endopterygota</taxon>
        <taxon>Diptera</taxon>
        <taxon>Brachycera</taxon>
        <taxon>Muscomorpha</taxon>
        <taxon>Ephydroidea</taxon>
        <taxon>Drosophilidae</taxon>
        <taxon>Drosophila</taxon>
        <taxon>Sophophora</taxon>
    </lineage>
</organism>
<keyword evidence="1" id="KW-0732">Signal</keyword>
<evidence type="ECO:0008006" key="4">
    <source>
        <dbReference type="Google" id="ProtNLM"/>
    </source>
</evidence>
<dbReference type="OMA" id="WYKRHMS"/>
<protein>
    <recommendedName>
        <fullName evidence="4">Odorant-binding protein 8a</fullName>
    </recommendedName>
</protein>
<dbReference type="Gene3D" id="1.10.238.20">
    <property type="entry name" value="Pheromone/general odorant binding protein domain"/>
    <property type="match status" value="1"/>
</dbReference>
<dbReference type="EMBL" id="OUUW01000015">
    <property type="protein sequence ID" value="SPP88561.1"/>
    <property type="molecule type" value="Genomic_DNA"/>
</dbReference>
<evidence type="ECO:0000313" key="2">
    <source>
        <dbReference type="EMBL" id="SPP88561.1"/>
    </source>
</evidence>
<name>A0A3B0KTH8_DROGU</name>
<feature type="signal peptide" evidence="1">
    <location>
        <begin position="1"/>
        <end position="27"/>
    </location>
</feature>
<evidence type="ECO:0000313" key="3">
    <source>
        <dbReference type="Proteomes" id="UP000268350"/>
    </source>
</evidence>
<evidence type="ECO:0000256" key="1">
    <source>
        <dbReference type="SAM" id="SignalP"/>
    </source>
</evidence>
<dbReference type="InterPro" id="IPR036728">
    <property type="entry name" value="PBP_GOBP_sf"/>
</dbReference>
<dbReference type="OrthoDB" id="7732931at2759"/>
<dbReference type="GO" id="GO:0005549">
    <property type="term" value="F:odorant binding"/>
    <property type="evidence" value="ECO:0007669"/>
    <property type="project" value="InterPro"/>
</dbReference>